<dbReference type="PANTHER" id="PTHR32060">
    <property type="entry name" value="TAIL-SPECIFIC PROTEASE"/>
    <property type="match status" value="1"/>
</dbReference>
<keyword evidence="4 5" id="KW-0720">Serine protease</keyword>
<dbReference type="SMART" id="SM00228">
    <property type="entry name" value="PDZ"/>
    <property type="match status" value="1"/>
</dbReference>
<comment type="caution">
    <text evidence="7">The sequence shown here is derived from an EMBL/GenBank/DDBJ whole genome shotgun (WGS) entry which is preliminary data.</text>
</comment>
<dbReference type="FunFam" id="2.30.42.10:FF:000063">
    <property type="entry name" value="Peptidase, S41 family"/>
    <property type="match status" value="1"/>
</dbReference>
<gene>
    <name evidence="7" type="ORF">EG19_02990</name>
</gene>
<dbReference type="Gene3D" id="3.90.226.10">
    <property type="entry name" value="2-enoyl-CoA Hydratase, Chain A, domain 1"/>
    <property type="match status" value="1"/>
</dbReference>
<dbReference type="InterPro" id="IPR005151">
    <property type="entry name" value="Tail-specific_protease"/>
</dbReference>
<dbReference type="GO" id="GO:0007165">
    <property type="term" value="P:signal transduction"/>
    <property type="evidence" value="ECO:0007669"/>
    <property type="project" value="TreeGrafter"/>
</dbReference>
<evidence type="ECO:0000256" key="3">
    <source>
        <dbReference type="ARBA" id="ARBA00022801"/>
    </source>
</evidence>
<dbReference type="Pfam" id="PF17820">
    <property type="entry name" value="PDZ_6"/>
    <property type="match status" value="1"/>
</dbReference>
<dbReference type="GO" id="GO:0008236">
    <property type="term" value="F:serine-type peptidase activity"/>
    <property type="evidence" value="ECO:0007669"/>
    <property type="project" value="UniProtKB-KW"/>
</dbReference>
<dbReference type="STRING" id="1312852.EG19_02990"/>
<dbReference type="GO" id="GO:0006508">
    <property type="term" value="P:proteolysis"/>
    <property type="evidence" value="ECO:0007669"/>
    <property type="project" value="UniProtKB-KW"/>
</dbReference>
<dbReference type="InterPro" id="IPR004447">
    <property type="entry name" value="Peptidase_S41A"/>
</dbReference>
<proteinExistence type="inferred from homology"/>
<evidence type="ECO:0000256" key="5">
    <source>
        <dbReference type="RuleBase" id="RU004404"/>
    </source>
</evidence>
<evidence type="ECO:0000256" key="2">
    <source>
        <dbReference type="ARBA" id="ARBA00022670"/>
    </source>
</evidence>
<dbReference type="GO" id="GO:0030288">
    <property type="term" value="C:outer membrane-bounded periplasmic space"/>
    <property type="evidence" value="ECO:0007669"/>
    <property type="project" value="TreeGrafter"/>
</dbReference>
<dbReference type="NCBIfam" id="TIGR00225">
    <property type="entry name" value="prc"/>
    <property type="match status" value="1"/>
</dbReference>
<evidence type="ECO:0000313" key="7">
    <source>
        <dbReference type="EMBL" id="KDA53694.1"/>
    </source>
</evidence>
<dbReference type="InterPro" id="IPR041489">
    <property type="entry name" value="PDZ_6"/>
</dbReference>
<keyword evidence="8" id="KW-1185">Reference proteome</keyword>
<comment type="similarity">
    <text evidence="1 5">Belongs to the peptidase S41A family.</text>
</comment>
<evidence type="ECO:0000256" key="4">
    <source>
        <dbReference type="ARBA" id="ARBA00022825"/>
    </source>
</evidence>
<dbReference type="Proteomes" id="UP000027284">
    <property type="component" value="Unassembled WGS sequence"/>
</dbReference>
<dbReference type="GO" id="GO:0004175">
    <property type="term" value="F:endopeptidase activity"/>
    <property type="evidence" value="ECO:0007669"/>
    <property type="project" value="TreeGrafter"/>
</dbReference>
<dbReference type="AlphaFoldDB" id="A0A062XWA2"/>
<evidence type="ECO:0000256" key="1">
    <source>
        <dbReference type="ARBA" id="ARBA00009179"/>
    </source>
</evidence>
<reference evidence="7 8" key="1">
    <citation type="submission" date="2014-04" db="EMBL/GenBank/DDBJ databases">
        <title>The Genome Sequence of Thermoanaerobaculum aquaticum MP-01, The First Cultivated Group 23 Acidobacterium.</title>
        <authorList>
            <person name="Stamps B.W."/>
            <person name="Losey N.A."/>
            <person name="Lawson P.A."/>
            <person name="Stevenson B.S."/>
        </authorList>
    </citation>
    <scope>NUCLEOTIDE SEQUENCE [LARGE SCALE GENOMIC DNA]</scope>
    <source>
        <strain evidence="7 8">MP-01</strain>
    </source>
</reference>
<dbReference type="EMBL" id="JMFG01000018">
    <property type="protein sequence ID" value="KDA53694.1"/>
    <property type="molecule type" value="Genomic_DNA"/>
</dbReference>
<keyword evidence="3 5" id="KW-0378">Hydrolase</keyword>
<evidence type="ECO:0000259" key="6">
    <source>
        <dbReference type="PROSITE" id="PS50106"/>
    </source>
</evidence>
<dbReference type="Gene3D" id="3.30.750.44">
    <property type="match status" value="1"/>
</dbReference>
<dbReference type="PANTHER" id="PTHR32060:SF30">
    <property type="entry name" value="CARBOXY-TERMINAL PROCESSING PROTEASE CTPA"/>
    <property type="match status" value="1"/>
</dbReference>
<dbReference type="SUPFAM" id="SSF52096">
    <property type="entry name" value="ClpP/crotonase"/>
    <property type="match status" value="1"/>
</dbReference>
<dbReference type="CDD" id="cd06782">
    <property type="entry name" value="cpPDZ_CPP-like"/>
    <property type="match status" value="1"/>
</dbReference>
<dbReference type="InterPro" id="IPR029045">
    <property type="entry name" value="ClpP/crotonase-like_dom_sf"/>
</dbReference>
<evidence type="ECO:0000313" key="8">
    <source>
        <dbReference type="Proteomes" id="UP000027284"/>
    </source>
</evidence>
<name>A0A062XWA2_9BACT</name>
<sequence length="543" mass="58692">MARLGFSLLVAVTVGGGALTGALVGEKAPGNGGATGFLARYTQILEKTQELAPLEVPASELVYGSVDGMLETLDPHSNFLRPEAFAAMRERQQGSFYGIGVLIGIRGGKVTILTPIEGTPAYRLGLRAGDIIEAVDGQSTEDMDLDEVARRLRGPEGTTVRVTIIRPGLPEPLEFQVTRARVPTDSVRYAFLLDERTAYIRIGEFTRTTGHEVANALKNLTNQGATRLILDLRDNPGGLVDSAVEVAGLLLQPGQRVFSTRGRTADSFQDYRVPRDGQHFEGPVVVVVNQTTASAAEIVAGAIQDHDRGLVVGEPTFGKGVVQTIFPVKNCGVALTTAKYYTPSGRCIQRDWDSYFAYVSHEELKANGGPEPLATPTPPPGEVYFTDSGRKVYGNGGIFPDRFRRLGEYSATVSKLLAQSAFFQYAVSYLAPHQDKETVARAFRADDQQLEAFGQTAVEKGWVTAEEWAEALAKPADKQDISVLLTSEVVNVGVSLSEGYKVLVRDDEQVQEALAALEEAGRLYQRVQGSSQQAARIPPKATF</sequence>
<dbReference type="SMART" id="SM00245">
    <property type="entry name" value="TSPc"/>
    <property type="match status" value="1"/>
</dbReference>
<dbReference type="RefSeq" id="WP_053335041.1">
    <property type="nucleotide sequence ID" value="NZ_JMFG01000018.1"/>
</dbReference>
<dbReference type="CDD" id="cd07560">
    <property type="entry name" value="Peptidase_S41_CPP"/>
    <property type="match status" value="1"/>
</dbReference>
<keyword evidence="2 5" id="KW-0645">Protease</keyword>
<dbReference type="Pfam" id="PF03572">
    <property type="entry name" value="Peptidase_S41"/>
    <property type="match status" value="1"/>
</dbReference>
<protein>
    <recommendedName>
        <fullName evidence="6">PDZ domain-containing protein</fullName>
    </recommendedName>
</protein>
<dbReference type="OrthoDB" id="9812068at2"/>
<organism evidence="7 8">
    <name type="scientific">Thermoanaerobaculum aquaticum</name>
    <dbReference type="NCBI Taxonomy" id="1312852"/>
    <lineage>
        <taxon>Bacteria</taxon>
        <taxon>Pseudomonadati</taxon>
        <taxon>Acidobacteriota</taxon>
        <taxon>Thermoanaerobaculia</taxon>
        <taxon>Thermoanaerobaculales</taxon>
        <taxon>Thermoanaerobaculaceae</taxon>
        <taxon>Thermoanaerobaculum</taxon>
    </lineage>
</organism>
<dbReference type="SUPFAM" id="SSF50156">
    <property type="entry name" value="PDZ domain-like"/>
    <property type="match status" value="1"/>
</dbReference>
<dbReference type="InterPro" id="IPR036034">
    <property type="entry name" value="PDZ_sf"/>
</dbReference>
<dbReference type="InterPro" id="IPR001478">
    <property type="entry name" value="PDZ"/>
</dbReference>
<dbReference type="Gene3D" id="2.30.42.10">
    <property type="match status" value="1"/>
</dbReference>
<dbReference type="PROSITE" id="PS50106">
    <property type="entry name" value="PDZ"/>
    <property type="match status" value="1"/>
</dbReference>
<accession>A0A062XWA2</accession>
<feature type="domain" description="PDZ" evidence="6">
    <location>
        <begin position="85"/>
        <end position="153"/>
    </location>
</feature>